<dbReference type="Proteomes" id="UP000664628">
    <property type="component" value="Unassembled WGS sequence"/>
</dbReference>
<evidence type="ECO:0000313" key="2">
    <source>
        <dbReference type="EMBL" id="MBO0951842.1"/>
    </source>
</evidence>
<evidence type="ECO:0000256" key="1">
    <source>
        <dbReference type="SAM" id="SignalP"/>
    </source>
</evidence>
<keyword evidence="1" id="KW-0732">Signal</keyword>
<proteinExistence type="predicted"/>
<reference evidence="2 3" key="1">
    <citation type="submission" date="2021-03" db="EMBL/GenBank/DDBJ databases">
        <title>Fibrella sp. HMF5405 genome sequencing and assembly.</title>
        <authorList>
            <person name="Kang H."/>
            <person name="Kim H."/>
            <person name="Bae S."/>
            <person name="Joh K."/>
        </authorList>
    </citation>
    <scope>NUCLEOTIDE SEQUENCE [LARGE SCALE GENOMIC DNA]</scope>
    <source>
        <strain evidence="2 3">HMF5405</strain>
    </source>
</reference>
<name>A0ABS3JSH4_9BACT</name>
<keyword evidence="3" id="KW-1185">Reference proteome</keyword>
<organism evidence="2 3">
    <name type="scientific">Fibrella forsythiae</name>
    <dbReference type="NCBI Taxonomy" id="2817061"/>
    <lineage>
        <taxon>Bacteria</taxon>
        <taxon>Pseudomonadati</taxon>
        <taxon>Bacteroidota</taxon>
        <taxon>Cytophagia</taxon>
        <taxon>Cytophagales</taxon>
        <taxon>Spirosomataceae</taxon>
        <taxon>Fibrella</taxon>
    </lineage>
</organism>
<feature type="signal peptide" evidence="1">
    <location>
        <begin position="1"/>
        <end position="26"/>
    </location>
</feature>
<dbReference type="RefSeq" id="WP_207331796.1">
    <property type="nucleotide sequence ID" value="NZ_JAFMYW010000009.1"/>
</dbReference>
<dbReference type="EMBL" id="JAFMYW010000009">
    <property type="protein sequence ID" value="MBO0951842.1"/>
    <property type="molecule type" value="Genomic_DNA"/>
</dbReference>
<evidence type="ECO:0008006" key="4">
    <source>
        <dbReference type="Google" id="ProtNLM"/>
    </source>
</evidence>
<accession>A0ABS3JSH4</accession>
<feature type="chain" id="PRO_5045875831" description="DUF2780 domain-containing protein" evidence="1">
    <location>
        <begin position="27"/>
        <end position="217"/>
    </location>
</feature>
<comment type="caution">
    <text evidence="2">The sequence shown here is derived from an EMBL/GenBank/DDBJ whole genome shotgun (WGS) entry which is preliminary data.</text>
</comment>
<sequence>MMTHNLFRRPKLTLACLLLSTASAVAQLGTLPKAVPATATPAPAVPSAADSVAHKLDQAVIASTNGDKTAAVTGLNEGVAAAEAQAAISKGDFKEKLMSQTGALKQLIPGVASGAVSGNMLAKAVSLVKMALGANQISSLLGGGGSLLSSAGALTGGLNLLKGGLPSLGGQAASTGGSLISTALSGVSKLGGLGGAAAEPAVKQQLGGVLNFAKGIL</sequence>
<gene>
    <name evidence="2" type="ORF">J2I46_24880</name>
</gene>
<evidence type="ECO:0000313" key="3">
    <source>
        <dbReference type="Proteomes" id="UP000664628"/>
    </source>
</evidence>
<protein>
    <recommendedName>
        <fullName evidence="4">DUF2780 domain-containing protein</fullName>
    </recommendedName>
</protein>